<evidence type="ECO:0000313" key="2">
    <source>
        <dbReference type="EMBL" id="QEK15276.1"/>
    </source>
</evidence>
<sequence>MVEYPDYNETDTRTKLIDPKLHESGWDEDKIQREYQISDGRILNSDGSRTPPKRADYVLFYPDFRRHIIAVVEAKRAKEDPYQGLEQAKRYAKMLNAPFAYATNGLRIIEYDFFTKQTRELDRFPGPEELWNRYNQRRGLDEVIKCLDSNPLEVPFYIRDKKPRYYQEVAVRRAIEEILLGRKRLLLTMATGSGKTFVAFQIAWKLHQSGFLKKILFVVDRVYLRGQAYNAFEAFGNARCELTGDNINFAKDVYFATYQTLYSEKNGKKVYQHFDPDYFDLVIIDECHRSGWNRWHDILEHFGNAIHLGLTATPKRKYNVDVYRYFGEPIYEYKLAQGIEDGYLAPPEEIIRVYTNVDKEGRITFKELRSAGIQLEIPEGAELKEYYTAEEFEKSIILPDRTMAIVGWIAKFLEDTDPFAKTVIFCPTQRHAREVADLLNNYFNPKFHVDNYAYPIISDDPEAHRVLRNSFANAEEQFPAVATTVDVLSTGIDVPPIKNIIFLKHIGSKVEFHQIIGRASRLYHKTGKFTFRVVDFTGATRLFDRWDFPKFKPDENRPTDWYLNLLIVDDETLRPIKGADIVVHVKPGKPRHIVADDNGRIFLSNVPREAVFVDIRASGYRPKKTYVSTFPRPDNQATVTLRKLKPENKEPITVRGINVYIQEENKIKIEIKGNKVLEAEYVKYTKEQVKRRITSLADLKKIWLNRKARLGFKEDLKKAGIDLKLLSLIEKVPEADEFDLLANLLFDAPIVSRDERAHLFLELKKEFMDKFGEKGREIILDLIDHYRLYGLSEIEDPMVFELPEFKAYGGLKGIAKLFGGGKGLRKVLEEIEKGLYADLMEG</sequence>
<dbReference type="GO" id="GO:0006304">
    <property type="term" value="P:DNA modification"/>
    <property type="evidence" value="ECO:0007669"/>
    <property type="project" value="InterPro"/>
</dbReference>
<dbReference type="Gene3D" id="3.40.50.300">
    <property type="entry name" value="P-loop containing nucleotide triphosphate hydrolases"/>
    <property type="match status" value="2"/>
</dbReference>
<dbReference type="GeneID" id="41610070"/>
<gene>
    <name evidence="2" type="ORF">FPV09_09405</name>
</gene>
<dbReference type="GO" id="GO:0005524">
    <property type="term" value="F:ATP binding"/>
    <property type="evidence" value="ECO:0007669"/>
    <property type="project" value="InterPro"/>
</dbReference>
<dbReference type="GO" id="GO:0004386">
    <property type="term" value="F:helicase activity"/>
    <property type="evidence" value="ECO:0007669"/>
    <property type="project" value="UniProtKB-KW"/>
</dbReference>
<dbReference type="InterPro" id="IPR029464">
    <property type="entry name" value="HSDR_N"/>
</dbReference>
<reference evidence="2 3" key="1">
    <citation type="submission" date="2019-07" db="EMBL/GenBank/DDBJ databases">
        <title>Complete genome of Thermococcus acidophilus.</title>
        <authorList>
            <person name="Li X."/>
        </authorList>
    </citation>
    <scope>NUCLEOTIDE SEQUENCE [LARGE SCALE GENOMIC DNA]</scope>
    <source>
        <strain evidence="2 3">SY113</strain>
    </source>
</reference>
<dbReference type="Pfam" id="PF00271">
    <property type="entry name" value="Helicase_C"/>
    <property type="match status" value="1"/>
</dbReference>
<accession>A0A5C0SNF8</accession>
<proteinExistence type="predicted"/>
<dbReference type="PROSITE" id="PS51192">
    <property type="entry name" value="HELICASE_ATP_BIND_1"/>
    <property type="match status" value="1"/>
</dbReference>
<evidence type="ECO:0000313" key="3">
    <source>
        <dbReference type="Proteomes" id="UP000322631"/>
    </source>
</evidence>
<dbReference type="AlphaFoldDB" id="A0A5C0SNF8"/>
<dbReference type="InterPro" id="IPR014001">
    <property type="entry name" value="Helicase_ATP-bd"/>
</dbReference>
<dbReference type="InterPro" id="IPR027417">
    <property type="entry name" value="P-loop_NTPase"/>
</dbReference>
<dbReference type="Proteomes" id="UP000322631">
    <property type="component" value="Chromosome"/>
</dbReference>
<feature type="domain" description="Helicase ATP-binding" evidence="1">
    <location>
        <begin position="176"/>
        <end position="332"/>
    </location>
</feature>
<dbReference type="Pfam" id="PF04851">
    <property type="entry name" value="ResIII"/>
    <property type="match status" value="1"/>
</dbReference>
<keyword evidence="2" id="KW-0378">Hydrolase</keyword>
<dbReference type="InterPro" id="IPR001650">
    <property type="entry name" value="Helicase_C-like"/>
</dbReference>
<evidence type="ECO:0000259" key="1">
    <source>
        <dbReference type="PROSITE" id="PS51192"/>
    </source>
</evidence>
<dbReference type="InterPro" id="IPR050742">
    <property type="entry name" value="Helicase_Restrict-Modif_Enz"/>
</dbReference>
<dbReference type="PANTHER" id="PTHR47396">
    <property type="entry name" value="TYPE I RESTRICTION ENZYME ECOKI R PROTEIN"/>
    <property type="match status" value="1"/>
</dbReference>
<dbReference type="InterPro" id="IPR013670">
    <property type="entry name" value="EcoEI_R_C_dom"/>
</dbReference>
<dbReference type="CDD" id="cd18032">
    <property type="entry name" value="DEXHc_RE_I_III_res"/>
    <property type="match status" value="1"/>
</dbReference>
<protein>
    <submittedName>
        <fullName evidence="2">DEAD/DEAH box helicase</fullName>
    </submittedName>
</protein>
<dbReference type="GO" id="GO:0016787">
    <property type="term" value="F:hydrolase activity"/>
    <property type="evidence" value="ECO:0007669"/>
    <property type="project" value="InterPro"/>
</dbReference>
<dbReference type="SUPFAM" id="SSF52540">
    <property type="entry name" value="P-loop containing nucleoside triphosphate hydrolases"/>
    <property type="match status" value="1"/>
</dbReference>
<keyword evidence="2" id="KW-0067">ATP-binding</keyword>
<dbReference type="Pfam" id="PF08463">
    <property type="entry name" value="EcoEI_R_C"/>
    <property type="match status" value="1"/>
</dbReference>
<dbReference type="Pfam" id="PF13588">
    <property type="entry name" value="HSDR_N_2"/>
    <property type="match status" value="1"/>
</dbReference>
<dbReference type="NCBIfam" id="NF046051">
    <property type="entry name" value="restrict_EcoAI"/>
    <property type="match status" value="1"/>
</dbReference>
<dbReference type="PANTHER" id="PTHR47396:SF1">
    <property type="entry name" value="ATP-DEPENDENT HELICASE IRC3-RELATED"/>
    <property type="match status" value="1"/>
</dbReference>
<name>A0A5C0SNF8_9EURY</name>
<dbReference type="Gene3D" id="3.90.1570.30">
    <property type="match status" value="1"/>
</dbReference>
<dbReference type="SMART" id="SM00487">
    <property type="entry name" value="DEXDc"/>
    <property type="match status" value="1"/>
</dbReference>
<dbReference type="InterPro" id="IPR006935">
    <property type="entry name" value="Helicase/UvrB_N"/>
</dbReference>
<dbReference type="REBASE" id="373417">
    <property type="entry name" value="TspSY113ORF9400P"/>
</dbReference>
<organism evidence="2 3">
    <name type="scientific">Thermococcus aciditolerans</name>
    <dbReference type="NCBI Taxonomy" id="2598455"/>
    <lineage>
        <taxon>Archaea</taxon>
        <taxon>Methanobacteriati</taxon>
        <taxon>Methanobacteriota</taxon>
        <taxon>Thermococci</taxon>
        <taxon>Thermococcales</taxon>
        <taxon>Thermococcaceae</taxon>
        <taxon>Thermococcus</taxon>
    </lineage>
</organism>
<keyword evidence="2" id="KW-0547">Nucleotide-binding</keyword>
<keyword evidence="3" id="KW-1185">Reference proteome</keyword>
<dbReference type="GO" id="GO:0005829">
    <property type="term" value="C:cytosol"/>
    <property type="evidence" value="ECO:0007669"/>
    <property type="project" value="TreeGrafter"/>
</dbReference>
<dbReference type="EMBL" id="CP041932">
    <property type="protein sequence ID" value="QEK15276.1"/>
    <property type="molecule type" value="Genomic_DNA"/>
</dbReference>
<dbReference type="KEGG" id="them:FPV09_09405"/>
<dbReference type="GO" id="GO:0003677">
    <property type="term" value="F:DNA binding"/>
    <property type="evidence" value="ECO:0007669"/>
    <property type="project" value="InterPro"/>
</dbReference>
<dbReference type="RefSeq" id="WP_148883212.1">
    <property type="nucleotide sequence ID" value="NZ_CP041932.1"/>
</dbReference>
<dbReference type="GO" id="GO:0140097">
    <property type="term" value="F:catalytic activity, acting on DNA"/>
    <property type="evidence" value="ECO:0007669"/>
    <property type="project" value="UniProtKB-ARBA"/>
</dbReference>
<keyword evidence="2" id="KW-0347">Helicase</keyword>